<dbReference type="InterPro" id="IPR050834">
    <property type="entry name" value="Glycosyltransf_2"/>
</dbReference>
<evidence type="ECO:0000313" key="3">
    <source>
        <dbReference type="Proteomes" id="UP000481033"/>
    </source>
</evidence>
<dbReference type="InterPro" id="IPR029044">
    <property type="entry name" value="Nucleotide-diphossugar_trans"/>
</dbReference>
<dbReference type="Proteomes" id="UP000481033">
    <property type="component" value="Unassembled WGS sequence"/>
</dbReference>
<sequence length="329" mass="37758">MKPEVSVIVPAYNTETYIKRAIDSVLSQTFEDFEIIVVDDASTDGTVQVLKGIQDDRLKLVCQKQNGGAGAARNRALQEATGDWVAVLDSDDWYAPERLERLLTFAKENQADMVADDFYIIEDGETEPRTTMIEYHDPSIVDVLAINPVSFVLSDIEGRQGLELGFSKPLFRRQLLVENNITYKPEIKVSQDFWLDLDCLVRGAKFLLLPEPYYYYRSRDGALTTSTNKVERLNEECAAVRRFFKDEASYLKQNTELVDALNLKLKETKKLKDYYKVVAFLKRGKLFRAGLESLKYPLFYQTLLSEVPKSLSRHFGAIFFKTKVYKKFS</sequence>
<dbReference type="Pfam" id="PF00535">
    <property type="entry name" value="Glycos_transf_2"/>
    <property type="match status" value="1"/>
</dbReference>
<comment type="caution">
    <text evidence="2">The sequence shown here is derived from an EMBL/GenBank/DDBJ whole genome shotgun (WGS) entry which is preliminary data.</text>
</comment>
<dbReference type="Gene3D" id="3.90.550.10">
    <property type="entry name" value="Spore Coat Polysaccharide Biosynthesis Protein SpsA, Chain A"/>
    <property type="match status" value="1"/>
</dbReference>
<accession>A0A6M0RLJ3</accession>
<dbReference type="EMBL" id="QXHD01000004">
    <property type="protein sequence ID" value="NEZ57056.1"/>
    <property type="molecule type" value="Genomic_DNA"/>
</dbReference>
<evidence type="ECO:0000313" key="2">
    <source>
        <dbReference type="EMBL" id="NEZ57056.1"/>
    </source>
</evidence>
<dbReference type="RefSeq" id="WP_163670737.1">
    <property type="nucleotide sequence ID" value="NZ_QXHD01000004.1"/>
</dbReference>
<feature type="domain" description="Glycosyltransferase 2-like" evidence="1">
    <location>
        <begin position="6"/>
        <end position="132"/>
    </location>
</feature>
<dbReference type="AlphaFoldDB" id="A0A6M0RLJ3"/>
<reference evidence="2 3" key="1">
    <citation type="journal article" date="2020" name="Microb. Ecol.">
        <title>Ecogenomics of the Marine Benthic Filamentous Cyanobacterium Adonisia.</title>
        <authorList>
            <person name="Walter J.M."/>
            <person name="Coutinho F.H."/>
            <person name="Leomil L."/>
            <person name="Hargreaves P.I."/>
            <person name="Campeao M.E."/>
            <person name="Vieira V.V."/>
            <person name="Silva B.S."/>
            <person name="Fistarol G.O."/>
            <person name="Salomon P.S."/>
            <person name="Sawabe T."/>
            <person name="Mino S."/>
            <person name="Hosokawa M."/>
            <person name="Miyashita H."/>
            <person name="Maruyama F."/>
            <person name="van Verk M.C."/>
            <person name="Dutilh B.E."/>
            <person name="Thompson C.C."/>
            <person name="Thompson F.L."/>
        </authorList>
    </citation>
    <scope>NUCLEOTIDE SEQUENCE [LARGE SCALE GENOMIC DNA]</scope>
    <source>
        <strain evidence="2 3">CCMR0081</strain>
    </source>
</reference>
<dbReference type="CDD" id="cd00761">
    <property type="entry name" value="Glyco_tranf_GTA_type"/>
    <property type="match status" value="1"/>
</dbReference>
<name>A0A6M0RLJ3_9CYAN</name>
<dbReference type="InterPro" id="IPR001173">
    <property type="entry name" value="Glyco_trans_2-like"/>
</dbReference>
<dbReference type="PANTHER" id="PTHR43685">
    <property type="entry name" value="GLYCOSYLTRANSFERASE"/>
    <property type="match status" value="1"/>
</dbReference>
<keyword evidence="2" id="KW-0808">Transferase</keyword>
<protein>
    <submittedName>
        <fullName evidence="2">Glycosyltransferase family 2 protein</fullName>
    </submittedName>
</protein>
<evidence type="ECO:0000259" key="1">
    <source>
        <dbReference type="Pfam" id="PF00535"/>
    </source>
</evidence>
<dbReference type="PANTHER" id="PTHR43685:SF11">
    <property type="entry name" value="GLYCOSYLTRANSFERASE TAGX-RELATED"/>
    <property type="match status" value="1"/>
</dbReference>
<organism evidence="2 3">
    <name type="scientific">Adonisia turfae CCMR0081</name>
    <dbReference type="NCBI Taxonomy" id="2292702"/>
    <lineage>
        <taxon>Bacteria</taxon>
        <taxon>Bacillati</taxon>
        <taxon>Cyanobacteriota</taxon>
        <taxon>Adonisia</taxon>
        <taxon>Adonisia turfae</taxon>
    </lineage>
</organism>
<dbReference type="SUPFAM" id="SSF53448">
    <property type="entry name" value="Nucleotide-diphospho-sugar transferases"/>
    <property type="match status" value="1"/>
</dbReference>
<proteinExistence type="predicted"/>
<keyword evidence="3" id="KW-1185">Reference proteome</keyword>
<gene>
    <name evidence="2" type="ORF">DXZ20_15490</name>
</gene>
<dbReference type="GO" id="GO:0016740">
    <property type="term" value="F:transferase activity"/>
    <property type="evidence" value="ECO:0007669"/>
    <property type="project" value="UniProtKB-KW"/>
</dbReference>